<dbReference type="SUPFAM" id="SSF56349">
    <property type="entry name" value="DNA breaking-rejoining enzymes"/>
    <property type="match status" value="1"/>
</dbReference>
<evidence type="ECO:0000313" key="4">
    <source>
        <dbReference type="Proteomes" id="UP000184420"/>
    </source>
</evidence>
<dbReference type="GO" id="GO:0003677">
    <property type="term" value="F:DNA binding"/>
    <property type="evidence" value="ECO:0007669"/>
    <property type="project" value="UniProtKB-KW"/>
</dbReference>
<dbReference type="GO" id="GO:0015074">
    <property type="term" value="P:DNA integration"/>
    <property type="evidence" value="ECO:0007669"/>
    <property type="project" value="InterPro"/>
</dbReference>
<dbReference type="STRING" id="1419482.SAMN05444266_101602"/>
<dbReference type="Proteomes" id="UP000184420">
    <property type="component" value="Unassembled WGS sequence"/>
</dbReference>
<name>A0A1M6WF78_9BACT</name>
<proteinExistence type="predicted"/>
<evidence type="ECO:0000256" key="2">
    <source>
        <dbReference type="ARBA" id="ARBA00023172"/>
    </source>
</evidence>
<accession>A0A1M6WF78</accession>
<dbReference type="EMBL" id="FRBL01000001">
    <property type="protein sequence ID" value="SHK92338.1"/>
    <property type="molecule type" value="Genomic_DNA"/>
</dbReference>
<keyword evidence="1" id="KW-0238">DNA-binding</keyword>
<dbReference type="Gene3D" id="1.10.443.10">
    <property type="entry name" value="Intergrase catalytic core"/>
    <property type="match status" value="1"/>
</dbReference>
<dbReference type="AlphaFoldDB" id="A0A1M6WF78"/>
<gene>
    <name evidence="3" type="ORF">SAMN05444266_101602</name>
</gene>
<evidence type="ECO:0000256" key="1">
    <source>
        <dbReference type="ARBA" id="ARBA00023125"/>
    </source>
</evidence>
<evidence type="ECO:0008006" key="5">
    <source>
        <dbReference type="Google" id="ProtNLM"/>
    </source>
</evidence>
<dbReference type="GO" id="GO:0006310">
    <property type="term" value="P:DNA recombination"/>
    <property type="evidence" value="ECO:0007669"/>
    <property type="project" value="UniProtKB-KW"/>
</dbReference>
<dbReference type="Gene3D" id="1.10.150.130">
    <property type="match status" value="1"/>
</dbReference>
<evidence type="ECO:0000313" key="3">
    <source>
        <dbReference type="EMBL" id="SHK92338.1"/>
    </source>
</evidence>
<organism evidence="3 4">
    <name type="scientific">Chitinophaga jiangningensis</name>
    <dbReference type="NCBI Taxonomy" id="1419482"/>
    <lineage>
        <taxon>Bacteria</taxon>
        <taxon>Pseudomonadati</taxon>
        <taxon>Bacteroidota</taxon>
        <taxon>Chitinophagia</taxon>
        <taxon>Chitinophagales</taxon>
        <taxon>Chitinophagaceae</taxon>
        <taxon>Chitinophaga</taxon>
    </lineage>
</organism>
<reference evidence="3 4" key="1">
    <citation type="submission" date="2016-11" db="EMBL/GenBank/DDBJ databases">
        <authorList>
            <person name="Jaros S."/>
            <person name="Januszkiewicz K."/>
            <person name="Wedrychowicz H."/>
        </authorList>
    </citation>
    <scope>NUCLEOTIDE SEQUENCE [LARGE SCALE GENOMIC DNA]</scope>
    <source>
        <strain evidence="3 4">DSM 27406</strain>
    </source>
</reference>
<protein>
    <recommendedName>
        <fullName evidence="5">Phage integrase family protein</fullName>
    </recommendedName>
</protein>
<keyword evidence="4" id="KW-1185">Reference proteome</keyword>
<dbReference type="RefSeq" id="WP_143159806.1">
    <property type="nucleotide sequence ID" value="NZ_FRBL01000001.1"/>
</dbReference>
<keyword evidence="2" id="KW-0233">DNA recombination</keyword>
<dbReference type="InterPro" id="IPR010998">
    <property type="entry name" value="Integrase_recombinase_N"/>
</dbReference>
<dbReference type="OrthoDB" id="662986at2"/>
<dbReference type="InterPro" id="IPR011010">
    <property type="entry name" value="DNA_brk_join_enz"/>
</dbReference>
<dbReference type="InterPro" id="IPR013762">
    <property type="entry name" value="Integrase-like_cat_sf"/>
</dbReference>
<sequence length="453" mass="52213">MKNLQYETPKALPNNCRRSRYAVHPANWNTTRPKMTVQWRITYRFYDPRQTLRWPKGYQKVLQDGIMEKTTPAGRQAVVQFLLDLEERLLDQGYNPIEKSIKLTKRPIADTEVIAISRSTAFTASLDFGLKARKLSAKTKADIKKIFPHVIKAASELYHNKETDTILRNRLSSADVPLSNMPVFQIQKLHIRAIVDQVDKNLTKPGEPWSANMYNRYLSYLSMVFIGLIESGIISENPVKGIPQKMITEEASERPTLTQEQSDFIVNALLADPIKYSFGRFVSIFRSSGGRESEFARLQAKHVSLQDRTYKLQVEKGGRNVLETKLMTDDTLLFWEEILSECHTPDDYLFGEEMYPSSKPVEPQRYTFKWHKWIKKGMGFSEDLYSEKHRELTATVDKEVELLVSELLEVAQGIAAQKAGHTTNKMVKEVYDVKSNKRSIELQKRIKNLLTSK</sequence>